<evidence type="ECO:0000313" key="2">
    <source>
        <dbReference type="EMBL" id="MBK5897805.1"/>
    </source>
</evidence>
<accession>A0ABS1J1B9</accession>
<dbReference type="EMBL" id="JAEPRJ010000001">
    <property type="protein sequence ID" value="MBK5897805.1"/>
    <property type="molecule type" value="Genomic_DNA"/>
</dbReference>
<keyword evidence="1" id="KW-1133">Transmembrane helix</keyword>
<dbReference type="RefSeq" id="WP_208429267.1">
    <property type="nucleotide sequence ID" value="NZ_JAEPRJ010000001.1"/>
</dbReference>
<protein>
    <recommendedName>
        <fullName evidence="4">YcxB-like protein domain-containing protein</fullName>
    </recommendedName>
</protein>
<dbReference type="InterPro" id="IPR046088">
    <property type="entry name" value="DUF6106"/>
</dbReference>
<gene>
    <name evidence="2" type="ORF">JJN12_08450</name>
</gene>
<feature type="transmembrane region" description="Helical" evidence="1">
    <location>
        <begin position="25"/>
        <end position="57"/>
    </location>
</feature>
<keyword evidence="1" id="KW-0812">Transmembrane</keyword>
<evidence type="ECO:0008006" key="4">
    <source>
        <dbReference type="Google" id="ProtNLM"/>
    </source>
</evidence>
<comment type="caution">
    <text evidence="2">The sequence shown here is derived from an EMBL/GenBank/DDBJ whole genome shotgun (WGS) entry which is preliminary data.</text>
</comment>
<evidence type="ECO:0000256" key="1">
    <source>
        <dbReference type="SAM" id="Phobius"/>
    </source>
</evidence>
<keyword evidence="3" id="KW-1185">Reference proteome</keyword>
<organism evidence="2 3">
    <name type="scientific">Catonella massiliensis</name>
    <dbReference type="NCBI Taxonomy" id="2799636"/>
    <lineage>
        <taxon>Bacteria</taxon>
        <taxon>Bacillati</taxon>
        <taxon>Bacillota</taxon>
        <taxon>Clostridia</taxon>
        <taxon>Lachnospirales</taxon>
        <taxon>Lachnospiraceae</taxon>
        <taxon>Catonella</taxon>
    </lineage>
</organism>
<proteinExistence type="predicted"/>
<sequence length="166" mass="18945">MNDQYLEEGIKCLDTGKNKAIRAGLIAGVVCSFILVLINPALIITPIVAIAITVFIFSRLKIEYEYIYADGQIDFDRISGNARRKTLMRVDIENAEVIAPTNSDSIKAYNHNDRIKVKDFSSYDSNVSTYSMIVSKNGELYKIIFEPSERMIKSMKYKQPRKVKEY</sequence>
<name>A0ABS1J1B9_9FIRM</name>
<keyword evidence="1" id="KW-0472">Membrane</keyword>
<reference evidence="2 3" key="1">
    <citation type="submission" date="2021-01" db="EMBL/GenBank/DDBJ databases">
        <title>Isolation and description of Catonella massiliensis sp. nov., a novel Catonella species, isolated from a stable periodontitis subject.</title>
        <authorList>
            <person name="Antezack A."/>
            <person name="Boxberger M."/>
            <person name="La Scola B."/>
            <person name="Monnet-Corti V."/>
        </authorList>
    </citation>
    <scope>NUCLEOTIDE SEQUENCE [LARGE SCALE GENOMIC DNA]</scope>
    <source>
        <strain evidence="2 3">Marseille-Q4567</strain>
    </source>
</reference>
<evidence type="ECO:0000313" key="3">
    <source>
        <dbReference type="Proteomes" id="UP000604730"/>
    </source>
</evidence>
<dbReference type="Proteomes" id="UP000604730">
    <property type="component" value="Unassembled WGS sequence"/>
</dbReference>
<dbReference type="Pfam" id="PF19601">
    <property type="entry name" value="DUF6106"/>
    <property type="match status" value="1"/>
</dbReference>